<gene>
    <name evidence="2" type="ORF">ACFQPS_11780</name>
</gene>
<dbReference type="InterPro" id="IPR037401">
    <property type="entry name" value="SnoaL-like"/>
</dbReference>
<name>A0ABW2KUY4_9PROT</name>
<evidence type="ECO:0000313" key="3">
    <source>
        <dbReference type="Proteomes" id="UP001596456"/>
    </source>
</evidence>
<protein>
    <submittedName>
        <fullName evidence="2">Nuclear transport factor 2 family protein</fullName>
    </submittedName>
</protein>
<feature type="domain" description="SnoaL-like" evidence="1">
    <location>
        <begin position="13"/>
        <end position="113"/>
    </location>
</feature>
<dbReference type="Pfam" id="PF12680">
    <property type="entry name" value="SnoaL_2"/>
    <property type="match status" value="1"/>
</dbReference>
<comment type="caution">
    <text evidence="2">The sequence shown here is derived from an EMBL/GenBank/DDBJ whole genome shotgun (WGS) entry which is preliminary data.</text>
</comment>
<evidence type="ECO:0000259" key="1">
    <source>
        <dbReference type="Pfam" id="PF12680"/>
    </source>
</evidence>
<evidence type="ECO:0000313" key="2">
    <source>
        <dbReference type="EMBL" id="MFC7333843.1"/>
    </source>
</evidence>
<sequence>MPATGTVETVLTLHAALARKDMDTIRALVHPGIQVYQSSLLPWGGHYRGLAEFLEYTLKLGRSVEAVMETERLIDAGERVVAVGTVRGRVAGGGPPFALAAVQVWSFRDGRVAALETHLDTPAMLRALGAS</sequence>
<dbReference type="EMBL" id="JBHTCM010000010">
    <property type="protein sequence ID" value="MFC7333843.1"/>
    <property type="molecule type" value="Genomic_DNA"/>
</dbReference>
<dbReference type="RefSeq" id="WP_377359184.1">
    <property type="nucleotide sequence ID" value="NZ_JBHTCM010000010.1"/>
</dbReference>
<proteinExistence type="predicted"/>
<organism evidence="2 3">
    <name type="scientific">Rhodocista pekingensis</name>
    <dbReference type="NCBI Taxonomy" id="201185"/>
    <lineage>
        <taxon>Bacteria</taxon>
        <taxon>Pseudomonadati</taxon>
        <taxon>Pseudomonadota</taxon>
        <taxon>Alphaproteobacteria</taxon>
        <taxon>Rhodospirillales</taxon>
        <taxon>Azospirillaceae</taxon>
        <taxon>Rhodocista</taxon>
    </lineage>
</organism>
<reference evidence="3" key="1">
    <citation type="journal article" date="2019" name="Int. J. Syst. Evol. Microbiol.">
        <title>The Global Catalogue of Microorganisms (GCM) 10K type strain sequencing project: providing services to taxonomists for standard genome sequencing and annotation.</title>
        <authorList>
            <consortium name="The Broad Institute Genomics Platform"/>
            <consortium name="The Broad Institute Genome Sequencing Center for Infectious Disease"/>
            <person name="Wu L."/>
            <person name="Ma J."/>
        </authorList>
    </citation>
    <scope>NUCLEOTIDE SEQUENCE [LARGE SCALE GENOMIC DNA]</scope>
    <source>
        <strain evidence="3">CGMCC 1.16275</strain>
    </source>
</reference>
<dbReference type="Gene3D" id="3.10.450.50">
    <property type="match status" value="1"/>
</dbReference>
<dbReference type="SUPFAM" id="SSF54427">
    <property type="entry name" value="NTF2-like"/>
    <property type="match status" value="1"/>
</dbReference>
<dbReference type="Proteomes" id="UP001596456">
    <property type="component" value="Unassembled WGS sequence"/>
</dbReference>
<keyword evidence="3" id="KW-1185">Reference proteome</keyword>
<dbReference type="InterPro" id="IPR032710">
    <property type="entry name" value="NTF2-like_dom_sf"/>
</dbReference>
<accession>A0ABW2KUY4</accession>